<dbReference type="GO" id="GO:0008270">
    <property type="term" value="F:zinc ion binding"/>
    <property type="evidence" value="ECO:0007669"/>
    <property type="project" value="InterPro"/>
</dbReference>
<dbReference type="PROSITE" id="PS50048">
    <property type="entry name" value="ZN2_CY6_FUNGAL_2"/>
    <property type="match status" value="1"/>
</dbReference>
<feature type="compositionally biased region" description="Basic residues" evidence="7">
    <location>
        <begin position="11"/>
        <end position="21"/>
    </location>
</feature>
<dbReference type="InterPro" id="IPR036864">
    <property type="entry name" value="Zn2-C6_fun-type_DNA-bd_sf"/>
</dbReference>
<keyword evidence="6" id="KW-0539">Nucleus</keyword>
<proteinExistence type="predicted"/>
<keyword evidence="5" id="KW-0804">Transcription</keyword>
<sequence>MADATESGNRLKQRRASRPKVKTGCNNCKIRRVKCDESRPQCTKCVRSGRHCDGYPAYNPRNRHVNNTLPIAPRPSNTGRESKATSSNNSMISTTSTGSTSLTPKTIVRIVNRPKFFNPPIPTAHSTIPSIEIDSSLFRPPTLGLAFDAKEGQYFQVFRTHTASELSGFFDSEFWTRSVLQESHSEASIRHAVVALGALYKTLEKVAESPPSSPNSTSNQSTSSVDSAPTHWNFAWEQYGKARYAHAADVLFTCFQSFVGDHKAAIRQVQVGLGVMEKQRQERKKLYIERQDDIVEDELGQMFTRMAIQAKSYDMAFHFPAPWVIRLSTNPSIANPVASQSGPPSPSTTSSLTNLDWRYHVAQDPSLAKTHPAPIR</sequence>
<keyword evidence="4" id="KW-0238">DNA-binding</keyword>
<dbReference type="Gene3D" id="4.10.240.10">
    <property type="entry name" value="Zn(2)-C6 fungal-type DNA-binding domain"/>
    <property type="match status" value="1"/>
</dbReference>
<dbReference type="PANTHER" id="PTHR36206">
    <property type="entry name" value="ASPERCRYPTIN BIOSYNTHESIS CLUSTER-SPECIFIC TRANSCRIPTION REGULATOR ATNN-RELATED"/>
    <property type="match status" value="1"/>
</dbReference>
<evidence type="ECO:0000313" key="9">
    <source>
        <dbReference type="EMBL" id="KAA8568990.1"/>
    </source>
</evidence>
<feature type="compositionally biased region" description="Polar residues" evidence="7">
    <location>
        <begin position="65"/>
        <end position="79"/>
    </location>
</feature>
<dbReference type="GO" id="GO:0003677">
    <property type="term" value="F:DNA binding"/>
    <property type="evidence" value="ECO:0007669"/>
    <property type="project" value="UniProtKB-KW"/>
</dbReference>
<comment type="caution">
    <text evidence="9">The sequence shown here is derived from an EMBL/GenBank/DDBJ whole genome shotgun (WGS) entry which is preliminary data.</text>
</comment>
<dbReference type="CDD" id="cd00067">
    <property type="entry name" value="GAL4"/>
    <property type="match status" value="1"/>
</dbReference>
<evidence type="ECO:0000256" key="1">
    <source>
        <dbReference type="ARBA" id="ARBA00022723"/>
    </source>
</evidence>
<evidence type="ECO:0000256" key="3">
    <source>
        <dbReference type="ARBA" id="ARBA00023015"/>
    </source>
</evidence>
<evidence type="ECO:0000256" key="7">
    <source>
        <dbReference type="SAM" id="MobiDB-lite"/>
    </source>
</evidence>
<reference evidence="9 10" key="1">
    <citation type="submission" date="2019-06" db="EMBL/GenBank/DDBJ databases">
        <title>Genome Sequence of the Brown Rot Fungal Pathogen Monilinia fructicola.</title>
        <authorList>
            <person name="De Miccolis Angelini R.M."/>
            <person name="Landi L."/>
            <person name="Abate D."/>
            <person name="Pollastro S."/>
            <person name="Romanazzi G."/>
            <person name="Faretra F."/>
        </authorList>
    </citation>
    <scope>NUCLEOTIDE SEQUENCE [LARGE SCALE GENOMIC DNA]</scope>
    <source>
        <strain evidence="9 10">Mfrc123</strain>
    </source>
</reference>
<keyword evidence="3" id="KW-0805">Transcription regulation</keyword>
<evidence type="ECO:0000256" key="5">
    <source>
        <dbReference type="ARBA" id="ARBA00023163"/>
    </source>
</evidence>
<evidence type="ECO:0000313" key="10">
    <source>
        <dbReference type="Proteomes" id="UP000322873"/>
    </source>
</evidence>
<keyword evidence="2" id="KW-0862">Zinc</keyword>
<keyword evidence="1" id="KW-0479">Metal-binding</keyword>
<organism evidence="9 10">
    <name type="scientific">Monilinia fructicola</name>
    <name type="common">Brown rot fungus</name>
    <name type="synonym">Ciboria fructicola</name>
    <dbReference type="NCBI Taxonomy" id="38448"/>
    <lineage>
        <taxon>Eukaryota</taxon>
        <taxon>Fungi</taxon>
        <taxon>Dikarya</taxon>
        <taxon>Ascomycota</taxon>
        <taxon>Pezizomycotina</taxon>
        <taxon>Leotiomycetes</taxon>
        <taxon>Helotiales</taxon>
        <taxon>Sclerotiniaceae</taxon>
        <taxon>Monilinia</taxon>
    </lineage>
</organism>
<dbReference type="PANTHER" id="PTHR36206:SF4">
    <property type="entry name" value="HYPOTHETICAL CONSERVED PROTEIN (EUROFUNG)-RELATED"/>
    <property type="match status" value="1"/>
</dbReference>
<dbReference type="Proteomes" id="UP000322873">
    <property type="component" value="Unassembled WGS sequence"/>
</dbReference>
<evidence type="ECO:0000259" key="8">
    <source>
        <dbReference type="PROSITE" id="PS50048"/>
    </source>
</evidence>
<feature type="region of interest" description="Disordered" evidence="7">
    <location>
        <begin position="207"/>
        <end position="227"/>
    </location>
</feature>
<dbReference type="PROSITE" id="PS00463">
    <property type="entry name" value="ZN2_CY6_FUNGAL_1"/>
    <property type="match status" value="1"/>
</dbReference>
<feature type="compositionally biased region" description="Polar residues" evidence="7">
    <location>
        <begin position="1"/>
        <end position="10"/>
    </location>
</feature>
<dbReference type="SUPFAM" id="SSF57701">
    <property type="entry name" value="Zn2/Cys6 DNA-binding domain"/>
    <property type="match status" value="1"/>
</dbReference>
<evidence type="ECO:0000256" key="6">
    <source>
        <dbReference type="ARBA" id="ARBA00023242"/>
    </source>
</evidence>
<dbReference type="Pfam" id="PF00172">
    <property type="entry name" value="Zn_clus"/>
    <property type="match status" value="1"/>
</dbReference>
<dbReference type="AlphaFoldDB" id="A0A5M9JK08"/>
<protein>
    <recommendedName>
        <fullName evidence="8">Zn(2)-C6 fungal-type domain-containing protein</fullName>
    </recommendedName>
</protein>
<keyword evidence="10" id="KW-1185">Reference proteome</keyword>
<dbReference type="InterPro" id="IPR052360">
    <property type="entry name" value="Transcr_Regulatory_Proteins"/>
</dbReference>
<feature type="domain" description="Zn(2)-C6 fungal-type" evidence="8">
    <location>
        <begin position="24"/>
        <end position="52"/>
    </location>
</feature>
<feature type="compositionally biased region" description="Low complexity" evidence="7">
    <location>
        <begin position="214"/>
        <end position="224"/>
    </location>
</feature>
<dbReference type="VEuPathDB" id="FungiDB:MFRU_017g01460"/>
<dbReference type="EMBL" id="VICG01000009">
    <property type="protein sequence ID" value="KAA8568990.1"/>
    <property type="molecule type" value="Genomic_DNA"/>
</dbReference>
<feature type="region of interest" description="Disordered" evidence="7">
    <location>
        <begin position="63"/>
        <end position="100"/>
    </location>
</feature>
<evidence type="ECO:0000256" key="4">
    <source>
        <dbReference type="ARBA" id="ARBA00023125"/>
    </source>
</evidence>
<name>A0A5M9JK08_MONFR</name>
<dbReference type="SMART" id="SM00066">
    <property type="entry name" value="GAL4"/>
    <property type="match status" value="1"/>
</dbReference>
<evidence type="ECO:0000256" key="2">
    <source>
        <dbReference type="ARBA" id="ARBA00022833"/>
    </source>
</evidence>
<dbReference type="GO" id="GO:0000981">
    <property type="term" value="F:DNA-binding transcription factor activity, RNA polymerase II-specific"/>
    <property type="evidence" value="ECO:0007669"/>
    <property type="project" value="InterPro"/>
</dbReference>
<gene>
    <name evidence="9" type="ORF">EYC84_007959</name>
</gene>
<feature type="region of interest" description="Disordered" evidence="7">
    <location>
        <begin position="1"/>
        <end position="22"/>
    </location>
</feature>
<feature type="compositionally biased region" description="Low complexity" evidence="7">
    <location>
        <begin position="85"/>
        <end position="100"/>
    </location>
</feature>
<accession>A0A5M9JK08</accession>
<dbReference type="InterPro" id="IPR001138">
    <property type="entry name" value="Zn2Cys6_DnaBD"/>
</dbReference>